<gene>
    <name evidence="2" type="ORF">QJV27_10200</name>
</gene>
<dbReference type="RefSeq" id="WP_281448819.1">
    <property type="nucleotide sequence ID" value="NZ_JASBAO010000001.1"/>
</dbReference>
<evidence type="ECO:0000313" key="3">
    <source>
        <dbReference type="Proteomes" id="UP001431634"/>
    </source>
</evidence>
<sequence>MKKILLAFSIISFPLTAMAADKPSHMSDGTIDAAVKKFAPSFCVKTVDGIKEAAEKVHDCYQKTPKDSPDLEICFLGDGAVNLIIQPETEEAQAVGKTSPFDKITYFSKVETAKRMKERSDFPKYKNYTNQENLDYQKNSIKLFTRKIIAFCKHSH</sequence>
<evidence type="ECO:0000256" key="1">
    <source>
        <dbReference type="SAM" id="SignalP"/>
    </source>
</evidence>
<reference evidence="2" key="1">
    <citation type="submission" date="2023-05" db="EMBL/GenBank/DDBJ databases">
        <title>Whole genome sequence of Commensalibacter sp.</title>
        <authorList>
            <person name="Charoenyingcharoen P."/>
            <person name="Yukphan P."/>
        </authorList>
    </citation>
    <scope>NUCLEOTIDE SEQUENCE</scope>
    <source>
        <strain evidence="2">TBRC 16381</strain>
    </source>
</reference>
<feature type="chain" id="PRO_5047177361" evidence="1">
    <location>
        <begin position="20"/>
        <end position="156"/>
    </location>
</feature>
<comment type="caution">
    <text evidence="2">The sequence shown here is derived from an EMBL/GenBank/DDBJ whole genome shotgun (WGS) entry which is preliminary data.</text>
</comment>
<keyword evidence="3" id="KW-1185">Reference proteome</keyword>
<accession>A0ABT6Q3Q8</accession>
<feature type="signal peptide" evidence="1">
    <location>
        <begin position="1"/>
        <end position="19"/>
    </location>
</feature>
<name>A0ABT6Q3Q8_9PROT</name>
<dbReference type="EMBL" id="JASBAO010000001">
    <property type="protein sequence ID" value="MDI2091734.1"/>
    <property type="molecule type" value="Genomic_DNA"/>
</dbReference>
<keyword evidence="1" id="KW-0732">Signal</keyword>
<protein>
    <submittedName>
        <fullName evidence="2">Uncharacterized protein</fullName>
    </submittedName>
</protein>
<dbReference type="Proteomes" id="UP001431634">
    <property type="component" value="Unassembled WGS sequence"/>
</dbReference>
<evidence type="ECO:0000313" key="2">
    <source>
        <dbReference type="EMBL" id="MDI2091734.1"/>
    </source>
</evidence>
<proteinExistence type="predicted"/>
<organism evidence="2 3">
    <name type="scientific">Commensalibacter oyaizuii</name>
    <dbReference type="NCBI Taxonomy" id="3043873"/>
    <lineage>
        <taxon>Bacteria</taxon>
        <taxon>Pseudomonadati</taxon>
        <taxon>Pseudomonadota</taxon>
        <taxon>Alphaproteobacteria</taxon>
        <taxon>Acetobacterales</taxon>
        <taxon>Acetobacteraceae</taxon>
    </lineage>
</organism>